<keyword evidence="1" id="KW-0808">Transferase</keyword>
<keyword evidence="3" id="KW-0812">Transmembrane</keyword>
<proteinExistence type="predicted"/>
<evidence type="ECO:0000313" key="6">
    <source>
        <dbReference type="Proteomes" id="UP000664859"/>
    </source>
</evidence>
<keyword evidence="2" id="KW-0012">Acyltransferase</keyword>
<keyword evidence="6" id="KW-1185">Reference proteome</keyword>
<feature type="transmembrane region" description="Helical" evidence="3">
    <location>
        <begin position="92"/>
        <end position="113"/>
    </location>
</feature>
<evidence type="ECO:0000256" key="2">
    <source>
        <dbReference type="ARBA" id="ARBA00023315"/>
    </source>
</evidence>
<dbReference type="GO" id="GO:0005783">
    <property type="term" value="C:endoplasmic reticulum"/>
    <property type="evidence" value="ECO:0007669"/>
    <property type="project" value="TreeGrafter"/>
</dbReference>
<gene>
    <name evidence="5" type="ORF">JKP88DRAFT_350802</name>
</gene>
<keyword evidence="3" id="KW-0472">Membrane</keyword>
<feature type="domain" description="Phospholipid/glycerol acyltransferase" evidence="4">
    <location>
        <begin position="66"/>
        <end position="181"/>
    </location>
</feature>
<protein>
    <recommendedName>
        <fullName evidence="4">Phospholipid/glycerol acyltransferase domain-containing protein</fullName>
    </recommendedName>
</protein>
<sequence length="418" mass="44562">MSVAVPLVLLTKLESEIIALGLGPPFPRLSTGAKRILAQWMLLVTGVRVRVEGRGGEFKERFQKPALIMFTHASNLDPLIMLSAHPCGFRAIVKHSIFAVPYLGWLAMAFGCVPIDRSRRDAAVASMTAAGEECQRVGYSLAVSPEGTRSRTGQLRPFKKGAFHLAQQLRWPMLPLTIHGAFALWPPRAARAGALYARPGTVGVRYHALIRVGEEGPWACATTRSYAWGRSAGALYARPGAVGLRYHALIRVGGGAGPGTVGVRYHALIRVWEDAGALYARPGTVGMRYHALIRVEEEPSDASSQSAASEEQLEHDRCVAAAALRESLLGGLENPPKGVSTCAGVMQWVVTYAAAACTYWLIASAVLAAAPSATAALGLSGGQAAALWLLYTASVTIMVYVGNCGIPGRKRTSKAHRS</sequence>
<dbReference type="Pfam" id="PF01553">
    <property type="entry name" value="Acyltransferase"/>
    <property type="match status" value="1"/>
</dbReference>
<keyword evidence="3" id="KW-1133">Transmembrane helix</keyword>
<dbReference type="OrthoDB" id="417078at2759"/>
<dbReference type="PANTHER" id="PTHR10434:SF11">
    <property type="entry name" value="1-ACYL-SN-GLYCEROL-3-PHOSPHATE ACYLTRANSFERASE"/>
    <property type="match status" value="1"/>
</dbReference>
<feature type="transmembrane region" description="Helical" evidence="3">
    <location>
        <begin position="385"/>
        <end position="406"/>
    </location>
</feature>
<evidence type="ECO:0000313" key="5">
    <source>
        <dbReference type="EMBL" id="KAG5177079.1"/>
    </source>
</evidence>
<dbReference type="Proteomes" id="UP000664859">
    <property type="component" value="Unassembled WGS sequence"/>
</dbReference>
<dbReference type="PANTHER" id="PTHR10434">
    <property type="entry name" value="1-ACYL-SN-GLYCEROL-3-PHOSPHATE ACYLTRANSFERASE"/>
    <property type="match status" value="1"/>
</dbReference>
<evidence type="ECO:0000256" key="3">
    <source>
        <dbReference type="SAM" id="Phobius"/>
    </source>
</evidence>
<organism evidence="5 6">
    <name type="scientific">Tribonema minus</name>
    <dbReference type="NCBI Taxonomy" id="303371"/>
    <lineage>
        <taxon>Eukaryota</taxon>
        <taxon>Sar</taxon>
        <taxon>Stramenopiles</taxon>
        <taxon>Ochrophyta</taxon>
        <taxon>PX clade</taxon>
        <taxon>Xanthophyceae</taxon>
        <taxon>Tribonematales</taxon>
        <taxon>Tribonemataceae</taxon>
        <taxon>Tribonema</taxon>
    </lineage>
</organism>
<dbReference type="GO" id="GO:0006654">
    <property type="term" value="P:phosphatidic acid biosynthetic process"/>
    <property type="evidence" value="ECO:0007669"/>
    <property type="project" value="TreeGrafter"/>
</dbReference>
<dbReference type="SUPFAM" id="SSF69593">
    <property type="entry name" value="Glycerol-3-phosphate (1)-acyltransferase"/>
    <property type="match status" value="1"/>
</dbReference>
<name>A0A835YU14_9STRA</name>
<dbReference type="AlphaFoldDB" id="A0A835YU14"/>
<dbReference type="GO" id="GO:0003841">
    <property type="term" value="F:1-acylglycerol-3-phosphate O-acyltransferase activity"/>
    <property type="evidence" value="ECO:0007669"/>
    <property type="project" value="TreeGrafter"/>
</dbReference>
<dbReference type="InterPro" id="IPR002123">
    <property type="entry name" value="Plipid/glycerol_acylTrfase"/>
</dbReference>
<comment type="caution">
    <text evidence="5">The sequence shown here is derived from an EMBL/GenBank/DDBJ whole genome shotgun (WGS) entry which is preliminary data.</text>
</comment>
<dbReference type="CDD" id="cd07989">
    <property type="entry name" value="LPLAT_AGPAT-like"/>
    <property type="match status" value="1"/>
</dbReference>
<feature type="transmembrane region" description="Helical" evidence="3">
    <location>
        <begin position="349"/>
        <end position="373"/>
    </location>
</feature>
<evidence type="ECO:0000256" key="1">
    <source>
        <dbReference type="ARBA" id="ARBA00022679"/>
    </source>
</evidence>
<dbReference type="SMART" id="SM00563">
    <property type="entry name" value="PlsC"/>
    <property type="match status" value="1"/>
</dbReference>
<evidence type="ECO:0000259" key="4">
    <source>
        <dbReference type="SMART" id="SM00563"/>
    </source>
</evidence>
<reference evidence="5" key="1">
    <citation type="submission" date="2021-02" db="EMBL/GenBank/DDBJ databases">
        <title>First Annotated Genome of the Yellow-green Alga Tribonema minus.</title>
        <authorList>
            <person name="Mahan K.M."/>
        </authorList>
    </citation>
    <scope>NUCLEOTIDE SEQUENCE</scope>
    <source>
        <strain evidence="5">UTEX B ZZ1240</strain>
    </source>
</reference>
<dbReference type="EMBL" id="JAFCMP010000529">
    <property type="protein sequence ID" value="KAG5177079.1"/>
    <property type="molecule type" value="Genomic_DNA"/>
</dbReference>
<accession>A0A835YU14</accession>